<name>A0ABS2DYT5_9BACT</name>
<dbReference type="SUPFAM" id="SSF52402">
    <property type="entry name" value="Adenine nucleotide alpha hydrolases-like"/>
    <property type="match status" value="1"/>
</dbReference>
<reference evidence="2 3" key="1">
    <citation type="journal article" date="2021" name="Sci. Rep.">
        <title>The distribution of antibiotic resistance genes in chicken gut microbiota commensals.</title>
        <authorList>
            <person name="Juricova H."/>
            <person name="Matiasovicova J."/>
            <person name="Kubasova T."/>
            <person name="Cejkova D."/>
            <person name="Rychlik I."/>
        </authorList>
    </citation>
    <scope>NUCLEOTIDE SEQUENCE [LARGE SCALE GENOMIC DNA]</scope>
    <source>
        <strain evidence="2 3">An772</strain>
    </source>
</reference>
<dbReference type="Gene3D" id="3.40.50.620">
    <property type="entry name" value="HUPs"/>
    <property type="match status" value="1"/>
</dbReference>
<feature type="domain" description="Phosphoadenosine phosphosulphate reductase" evidence="1">
    <location>
        <begin position="26"/>
        <end position="234"/>
    </location>
</feature>
<dbReference type="InterPro" id="IPR014729">
    <property type="entry name" value="Rossmann-like_a/b/a_fold"/>
</dbReference>
<dbReference type="Proteomes" id="UP000766986">
    <property type="component" value="Unassembled WGS sequence"/>
</dbReference>
<protein>
    <submittedName>
        <fullName evidence="2">DUF3440 domain-containing protein</fullName>
    </submittedName>
</protein>
<dbReference type="PANTHER" id="PTHR30083:SF0">
    <property type="entry name" value="3'-PHOSPHOADENOSINE 5'-PHOSPHOSULFATE SULFOTRANSFERASE (PAPS REDUCTASE)_FAD SYNTHETASE"/>
    <property type="match status" value="1"/>
</dbReference>
<dbReference type="Pfam" id="PF01507">
    <property type="entry name" value="PAPS_reduct"/>
    <property type="match status" value="1"/>
</dbReference>
<dbReference type="EMBL" id="JACLYZ010000007">
    <property type="protein sequence ID" value="MBM6734534.1"/>
    <property type="molecule type" value="Genomic_DNA"/>
</dbReference>
<comment type="caution">
    <text evidence="2">The sequence shown here is derived from an EMBL/GenBank/DDBJ whole genome shotgun (WGS) entry which is preliminary data.</text>
</comment>
<evidence type="ECO:0000313" key="3">
    <source>
        <dbReference type="Proteomes" id="UP000766986"/>
    </source>
</evidence>
<gene>
    <name evidence="2" type="ORF">H7U35_04725</name>
</gene>
<accession>A0ABS2DYT5</accession>
<dbReference type="RefSeq" id="WP_205094940.1">
    <property type="nucleotide sequence ID" value="NZ_JACLYZ010000007.1"/>
</dbReference>
<proteinExistence type="predicted"/>
<sequence length="431" mass="52003">MDKSEKNVYELTQERLRIIFKEFDNVCVSFSGGKDSGLLLNLCMDYVRRNHLDRKISVFHLDYEVQYQVTIDYVDRLLEANKDILDVYRVCVPFKVSTCTSMYQRYWRPWDESMKDLWVRPKPEGCYNREDFPFFEENMWDYNFQMHFAHWLHERKKAIRSCFLIGIRTQESFSRWRSIHLARKFQMYHTYRWTSKIGNDEYNAYPIFDWKTTDIWVANGKFHFDYNRLYDLYYKAGVNIERQRVASPFLCEAQESLKLYRVIDPNMWGKMVCRVNGVGFAGIYGNTRAMGMGHRLKLPEGYTWKEYMYFLLSTLPEHTRRNYLNKLTVSIEFWRKKGGCLSNATIQKLQDLGIPIQVMEKSNYKTQKHPVRMEYLDDINISEFKEIPTYKRMCICILRNDHACKYMGFALSKDDIHRRDKIMEEFKNMML</sequence>
<evidence type="ECO:0000259" key="1">
    <source>
        <dbReference type="Pfam" id="PF01507"/>
    </source>
</evidence>
<dbReference type="InterPro" id="IPR002500">
    <property type="entry name" value="PAPS_reduct_dom"/>
</dbReference>
<dbReference type="CDD" id="cd23947">
    <property type="entry name" value="PAPS_reductase-like_YbdN"/>
    <property type="match status" value="1"/>
</dbReference>
<keyword evidence="3" id="KW-1185">Reference proteome</keyword>
<dbReference type="PANTHER" id="PTHR30083">
    <property type="entry name" value="TRANSCRIPTIONAL REGULATOR-RELATED"/>
    <property type="match status" value="1"/>
</dbReference>
<dbReference type="InterPro" id="IPR021845">
    <property type="entry name" value="DUF3440"/>
</dbReference>
<dbReference type="Pfam" id="PF11922">
    <property type="entry name" value="DUF3440"/>
    <property type="match status" value="1"/>
</dbReference>
<evidence type="ECO:0000313" key="2">
    <source>
        <dbReference type="EMBL" id="MBM6734534.1"/>
    </source>
</evidence>
<organism evidence="2 3">
    <name type="scientific">Mediterranea massiliensis</name>
    <dbReference type="NCBI Taxonomy" id="1841865"/>
    <lineage>
        <taxon>Bacteria</taxon>
        <taxon>Pseudomonadati</taxon>
        <taxon>Bacteroidota</taxon>
        <taxon>Bacteroidia</taxon>
        <taxon>Bacteroidales</taxon>
        <taxon>Bacteroidaceae</taxon>
        <taxon>Mediterranea</taxon>
    </lineage>
</organism>